<dbReference type="InterPro" id="IPR008801">
    <property type="entry name" value="RALF"/>
</dbReference>
<dbReference type="GO" id="GO:0040008">
    <property type="term" value="P:regulation of growth"/>
    <property type="evidence" value="ECO:0007669"/>
    <property type="project" value="UniProtKB-ARBA"/>
</dbReference>
<evidence type="ECO:0000256" key="3">
    <source>
        <dbReference type="ARBA" id="ARBA00022525"/>
    </source>
</evidence>
<gene>
    <name evidence="8" type="ORF">DARMORV10_C05P42410.1</name>
</gene>
<dbReference type="GO" id="GO:0005576">
    <property type="term" value="C:extracellular region"/>
    <property type="evidence" value="ECO:0007669"/>
    <property type="project" value="UniProtKB-SubCell"/>
</dbReference>
<keyword evidence="5 7" id="KW-0732">Signal</keyword>
<feature type="chain" id="PRO_5032477379" evidence="7">
    <location>
        <begin position="23"/>
        <end position="96"/>
    </location>
</feature>
<organism evidence="8">
    <name type="scientific">Brassica napus</name>
    <name type="common">Rape</name>
    <dbReference type="NCBI Taxonomy" id="3708"/>
    <lineage>
        <taxon>Eukaryota</taxon>
        <taxon>Viridiplantae</taxon>
        <taxon>Streptophyta</taxon>
        <taxon>Embryophyta</taxon>
        <taxon>Tracheophyta</taxon>
        <taxon>Spermatophyta</taxon>
        <taxon>Magnoliopsida</taxon>
        <taxon>eudicotyledons</taxon>
        <taxon>Gunneridae</taxon>
        <taxon>Pentapetalae</taxon>
        <taxon>rosids</taxon>
        <taxon>malvids</taxon>
        <taxon>Brassicales</taxon>
        <taxon>Brassicaceae</taxon>
        <taxon>Brassiceae</taxon>
        <taxon>Brassica</taxon>
    </lineage>
</organism>
<sequence length="96" mass="10831">MKACVILMLVICAAVIVKQSEGQTIEDNPVYKCLQKNPTNNACYNPGGTPRAANKYTRGCSETHRCRGRRRNYIEDKHYDVMLVHGKLAKTGRDFV</sequence>
<accession>A0A816L5K7</accession>
<evidence type="ECO:0000256" key="5">
    <source>
        <dbReference type="ARBA" id="ARBA00022729"/>
    </source>
</evidence>
<keyword evidence="4" id="KW-0372">Hormone</keyword>
<reference evidence="8" key="1">
    <citation type="submission" date="2021-01" db="EMBL/GenBank/DDBJ databases">
        <authorList>
            <consortium name="Genoscope - CEA"/>
            <person name="William W."/>
        </authorList>
    </citation>
    <scope>NUCLEOTIDE SEQUENCE</scope>
</reference>
<evidence type="ECO:0000256" key="7">
    <source>
        <dbReference type="SAM" id="SignalP"/>
    </source>
</evidence>
<comment type="similarity">
    <text evidence="2">Belongs to the plant rapid alkalinization factor (RALF) family.</text>
</comment>
<keyword evidence="6" id="KW-1015">Disulfide bond</keyword>
<protein>
    <submittedName>
        <fullName evidence="8">(rape) hypothetical protein</fullName>
    </submittedName>
</protein>
<dbReference type="EMBL" id="HG994369">
    <property type="protein sequence ID" value="CAF1931647.1"/>
    <property type="molecule type" value="Genomic_DNA"/>
</dbReference>
<evidence type="ECO:0000256" key="4">
    <source>
        <dbReference type="ARBA" id="ARBA00022702"/>
    </source>
</evidence>
<evidence type="ECO:0000256" key="6">
    <source>
        <dbReference type="ARBA" id="ARBA00023157"/>
    </source>
</evidence>
<dbReference type="AlphaFoldDB" id="A0A816L5K7"/>
<feature type="signal peptide" evidence="7">
    <location>
        <begin position="1"/>
        <end position="22"/>
    </location>
</feature>
<dbReference type="Pfam" id="PF05498">
    <property type="entry name" value="RALF"/>
    <property type="match status" value="1"/>
</dbReference>
<dbReference type="GO" id="GO:0005179">
    <property type="term" value="F:hormone activity"/>
    <property type="evidence" value="ECO:0007669"/>
    <property type="project" value="UniProtKB-KW"/>
</dbReference>
<evidence type="ECO:0000256" key="1">
    <source>
        <dbReference type="ARBA" id="ARBA00004613"/>
    </source>
</evidence>
<evidence type="ECO:0000256" key="2">
    <source>
        <dbReference type="ARBA" id="ARBA00009178"/>
    </source>
</evidence>
<comment type="subcellular location">
    <subcellularLocation>
        <location evidence="1">Secreted</location>
    </subcellularLocation>
</comment>
<name>A0A816L5K7_BRANA</name>
<evidence type="ECO:0000313" key="8">
    <source>
        <dbReference type="EMBL" id="CAF1931647.1"/>
    </source>
</evidence>
<dbReference type="Proteomes" id="UP001295469">
    <property type="component" value="Chromosome C05"/>
</dbReference>
<proteinExistence type="inferred from homology"/>
<keyword evidence="3" id="KW-0964">Secreted</keyword>